<dbReference type="GO" id="GO:0016020">
    <property type="term" value="C:membrane"/>
    <property type="evidence" value="ECO:0007669"/>
    <property type="project" value="TreeGrafter"/>
</dbReference>
<keyword evidence="4" id="KW-0326">Glycosidase</keyword>
<comment type="caution">
    <text evidence="8">The sequence shown here is derived from an EMBL/GenBank/DDBJ whole genome shotgun (WGS) entry which is preliminary data.</text>
</comment>
<dbReference type="InterPro" id="IPR017853">
    <property type="entry name" value="GH"/>
</dbReference>
<feature type="active site" description="Proton donor" evidence="5">
    <location>
        <position position="297"/>
    </location>
</feature>
<accession>A0AAE3M3Z1</accession>
<proteinExistence type="inferred from homology"/>
<dbReference type="GO" id="GO:0030203">
    <property type="term" value="P:glycosaminoglycan metabolic process"/>
    <property type="evidence" value="ECO:0007669"/>
    <property type="project" value="TreeGrafter"/>
</dbReference>
<evidence type="ECO:0000256" key="5">
    <source>
        <dbReference type="PIRSR" id="PIRSR625705-1"/>
    </source>
</evidence>
<dbReference type="GO" id="GO:0005975">
    <property type="term" value="P:carbohydrate metabolic process"/>
    <property type="evidence" value="ECO:0007669"/>
    <property type="project" value="InterPro"/>
</dbReference>
<feature type="domain" description="Beta-hexosaminidase bacterial type N-terminal" evidence="7">
    <location>
        <begin position="81"/>
        <end position="143"/>
    </location>
</feature>
<dbReference type="InterPro" id="IPR015882">
    <property type="entry name" value="HEX_bac_N"/>
</dbReference>
<evidence type="ECO:0000259" key="6">
    <source>
        <dbReference type="Pfam" id="PF00728"/>
    </source>
</evidence>
<sequence length="634" mass="72921">MMKYIFLIAILIIGNNIKAESLQDFLFPSPKKLMIKDGHLNQINDFQYDSQKLFDLIETLETINIQGELKELCSPLQFNTISFSVDSSLPNKQQYILLIDSTNIKITGKDEAALFYGKQTLKQLIEYGKTTNKAIPCLKIEDWPDFEKRGYMLDISRDKVPNMETLYHIIDILSMWKINEFQLYTEHTFAYKNHKTVWEKSSPMTPEEIQKLDTYCKVRFIDLVPNQNSFGHMENWLKHDEYLDLAECPTDCQTIWGMRNRTSLNPTNPGSLILMKELYAELLPNFSSQYFNIGCDETVELGSGLSKDSCEKYGKGKVYLDYLIKLNKEVNSNGRLAQFWGDIILNHPELIPSIPKNMTAMVWGYESNFPFVEKLPEFQKAGLQYYVCPGTSTWRSIIGRNHDAFLNLKNAAVNGKKFKAKGYLNTNWGDYGHWQPLSVCYAPMAAGSAYSWNVDSKPELKIESVLNHYIFKDPTQNTAKAILQLGDAYLKCKIPEGNANAFHLMLRRYKWTMKGQYQTKLLKIDNLKSSETEINHALNLLKQAQPTCNDSDIIRKEINQACNLAKHGIHLGIARLNAAKQDTKNIKDETKLTLKHELKGIIEGHKNIWILRNRIGGLDASTEKMEDLLNYYDE</sequence>
<evidence type="ECO:0000256" key="2">
    <source>
        <dbReference type="ARBA" id="ARBA00022729"/>
    </source>
</evidence>
<dbReference type="InterPro" id="IPR029018">
    <property type="entry name" value="Hex-like_dom2"/>
</dbReference>
<reference evidence="8" key="1">
    <citation type="submission" date="2022-10" db="EMBL/GenBank/DDBJ databases">
        <authorList>
            <person name="Yu W.X."/>
        </authorList>
    </citation>
    <scope>NUCLEOTIDE SEQUENCE</scope>
    <source>
        <strain evidence="8">AAT</strain>
    </source>
</reference>
<dbReference type="PRINTS" id="PR00738">
    <property type="entry name" value="GLHYDRLASE20"/>
</dbReference>
<dbReference type="Gene3D" id="3.20.20.80">
    <property type="entry name" value="Glycosidases"/>
    <property type="match status" value="1"/>
</dbReference>
<dbReference type="Pfam" id="PF02838">
    <property type="entry name" value="Glyco_hydro_20b"/>
    <property type="match status" value="1"/>
</dbReference>
<dbReference type="InterPro" id="IPR025705">
    <property type="entry name" value="Beta_hexosaminidase_sua/sub"/>
</dbReference>
<organism evidence="8 9">
    <name type="scientific">Plebeiibacterium sediminum</name>
    <dbReference type="NCBI Taxonomy" id="2992112"/>
    <lineage>
        <taxon>Bacteria</taxon>
        <taxon>Pseudomonadati</taxon>
        <taxon>Bacteroidota</taxon>
        <taxon>Bacteroidia</taxon>
        <taxon>Marinilabiliales</taxon>
        <taxon>Marinilabiliaceae</taxon>
        <taxon>Plebeiibacterium</taxon>
    </lineage>
</organism>
<evidence type="ECO:0000313" key="9">
    <source>
        <dbReference type="Proteomes" id="UP001209229"/>
    </source>
</evidence>
<keyword evidence="2" id="KW-0732">Signal</keyword>
<dbReference type="RefSeq" id="WP_301189963.1">
    <property type="nucleotide sequence ID" value="NZ_JAPDPJ010000013.1"/>
</dbReference>
<dbReference type="InterPro" id="IPR015883">
    <property type="entry name" value="Glyco_hydro_20_cat"/>
</dbReference>
<dbReference type="Pfam" id="PF00728">
    <property type="entry name" value="Glyco_hydro_20"/>
    <property type="match status" value="1"/>
</dbReference>
<keyword evidence="3" id="KW-0378">Hydrolase</keyword>
<dbReference type="Gene3D" id="3.30.379.10">
    <property type="entry name" value="Chitobiase/beta-hexosaminidase domain 2-like"/>
    <property type="match status" value="1"/>
</dbReference>
<evidence type="ECO:0000256" key="4">
    <source>
        <dbReference type="ARBA" id="ARBA00023295"/>
    </source>
</evidence>
<evidence type="ECO:0000256" key="1">
    <source>
        <dbReference type="ARBA" id="ARBA00006285"/>
    </source>
</evidence>
<comment type="similarity">
    <text evidence="1">Belongs to the glycosyl hydrolase 20 family.</text>
</comment>
<dbReference type="GO" id="GO:0004563">
    <property type="term" value="F:beta-N-acetylhexosaminidase activity"/>
    <property type="evidence" value="ECO:0007669"/>
    <property type="project" value="InterPro"/>
</dbReference>
<feature type="domain" description="Glycoside hydrolase family 20 catalytic" evidence="6">
    <location>
        <begin position="146"/>
        <end position="385"/>
    </location>
</feature>
<dbReference type="SUPFAM" id="SSF51445">
    <property type="entry name" value="(Trans)glycosidases"/>
    <property type="match status" value="1"/>
</dbReference>
<protein>
    <submittedName>
        <fullName evidence="8">Family 20 glycosylhydrolase</fullName>
    </submittedName>
</protein>
<dbReference type="EMBL" id="JAPDPJ010000013">
    <property type="protein sequence ID" value="MCW3786399.1"/>
    <property type="molecule type" value="Genomic_DNA"/>
</dbReference>
<gene>
    <name evidence="8" type="ORF">OM075_07965</name>
</gene>
<keyword evidence="9" id="KW-1185">Reference proteome</keyword>
<evidence type="ECO:0000256" key="3">
    <source>
        <dbReference type="ARBA" id="ARBA00022801"/>
    </source>
</evidence>
<evidence type="ECO:0000259" key="7">
    <source>
        <dbReference type="Pfam" id="PF02838"/>
    </source>
</evidence>
<dbReference type="PANTHER" id="PTHR22600:SF26">
    <property type="entry name" value="BETA-N-ACETYLHEXOSAMINIDASE"/>
    <property type="match status" value="1"/>
</dbReference>
<dbReference type="PANTHER" id="PTHR22600">
    <property type="entry name" value="BETA-HEXOSAMINIDASE"/>
    <property type="match status" value="1"/>
</dbReference>
<dbReference type="CDD" id="cd06565">
    <property type="entry name" value="GH20_GcnA-like"/>
    <property type="match status" value="1"/>
</dbReference>
<dbReference type="SUPFAM" id="SSF55545">
    <property type="entry name" value="beta-N-acetylhexosaminidase-like domain"/>
    <property type="match status" value="1"/>
</dbReference>
<dbReference type="Proteomes" id="UP001209229">
    <property type="component" value="Unassembled WGS sequence"/>
</dbReference>
<evidence type="ECO:0000313" key="8">
    <source>
        <dbReference type="EMBL" id="MCW3786399.1"/>
    </source>
</evidence>
<dbReference type="AlphaFoldDB" id="A0AAE3M3Z1"/>
<name>A0AAE3M3Z1_9BACT</name>